<sequence>MAITKNQKTDIIKEGSTDLDKANALIFTDFTGTSVSDLGQLRSDLRENDSKLKVIKKRLLKIVFGEKKVDVDPVDFEGTLGTVFVRGGLSETAGSLYRFSKTHEKFKLLGGYDLTKKELISEKDINAIGSLPPRKELLGQVVGTIAAPLRALMYILSEKSKKA</sequence>
<dbReference type="CDD" id="cd05797">
    <property type="entry name" value="Ribosomal_L10"/>
    <property type="match status" value="1"/>
</dbReference>
<keyword evidence="2 5" id="KW-0689">Ribosomal protein</keyword>
<dbReference type="GO" id="GO:1990904">
    <property type="term" value="C:ribonucleoprotein complex"/>
    <property type="evidence" value="ECO:0007669"/>
    <property type="project" value="UniProtKB-KW"/>
</dbReference>
<dbReference type="HAMAP" id="MF_00362">
    <property type="entry name" value="Ribosomal_uL10"/>
    <property type="match status" value="1"/>
</dbReference>
<dbReference type="EMBL" id="MHIS01000013">
    <property type="protein sequence ID" value="OGY56550.1"/>
    <property type="molecule type" value="Genomic_DNA"/>
</dbReference>
<comment type="caution">
    <text evidence="6">The sequence shown here is derived from an EMBL/GenBank/DDBJ whole genome shotgun (WGS) entry which is preliminary data.</text>
</comment>
<keyword evidence="5" id="KW-0694">RNA-binding</keyword>
<dbReference type="PANTHER" id="PTHR11560">
    <property type="entry name" value="39S RIBOSOMAL PROTEIN L10, MITOCHONDRIAL"/>
    <property type="match status" value="1"/>
</dbReference>
<gene>
    <name evidence="5" type="primary">rplJ</name>
    <name evidence="6" type="ORF">A2119_01395</name>
</gene>
<evidence type="ECO:0000256" key="4">
    <source>
        <dbReference type="ARBA" id="ARBA00035202"/>
    </source>
</evidence>
<dbReference type="Pfam" id="PF00466">
    <property type="entry name" value="Ribosomal_L10"/>
    <property type="match status" value="1"/>
</dbReference>
<reference evidence="6 7" key="1">
    <citation type="journal article" date="2016" name="Nat. Commun.">
        <title>Thousands of microbial genomes shed light on interconnected biogeochemical processes in an aquifer system.</title>
        <authorList>
            <person name="Anantharaman K."/>
            <person name="Brown C.T."/>
            <person name="Hug L.A."/>
            <person name="Sharon I."/>
            <person name="Castelle C.J."/>
            <person name="Probst A.J."/>
            <person name="Thomas B.C."/>
            <person name="Singh A."/>
            <person name="Wilkins M.J."/>
            <person name="Karaoz U."/>
            <person name="Brodie E.L."/>
            <person name="Williams K.H."/>
            <person name="Hubbard S.S."/>
            <person name="Banfield J.F."/>
        </authorList>
    </citation>
    <scope>NUCLEOTIDE SEQUENCE [LARGE SCALE GENOMIC DNA]</scope>
</reference>
<dbReference type="InterPro" id="IPR001790">
    <property type="entry name" value="Ribosomal_uL10"/>
</dbReference>
<evidence type="ECO:0000256" key="3">
    <source>
        <dbReference type="ARBA" id="ARBA00023274"/>
    </source>
</evidence>
<dbReference type="Gene3D" id="6.10.250.290">
    <property type="match status" value="1"/>
</dbReference>
<dbReference type="Gene3D" id="3.30.70.1730">
    <property type="match status" value="1"/>
</dbReference>
<dbReference type="GO" id="GO:0006412">
    <property type="term" value="P:translation"/>
    <property type="evidence" value="ECO:0007669"/>
    <property type="project" value="UniProtKB-UniRule"/>
</dbReference>
<dbReference type="AlphaFoldDB" id="A0A1G1YY20"/>
<name>A0A1G1YY20_9BACT</name>
<proteinExistence type="inferred from homology"/>
<dbReference type="GO" id="GO:0070180">
    <property type="term" value="F:large ribosomal subunit rRNA binding"/>
    <property type="evidence" value="ECO:0007669"/>
    <property type="project" value="UniProtKB-UniRule"/>
</dbReference>
<organism evidence="6 7">
    <name type="scientific">Candidatus Colwellbacteria bacterium GWA2_46_10</name>
    <dbReference type="NCBI Taxonomy" id="1797684"/>
    <lineage>
        <taxon>Bacteria</taxon>
        <taxon>Candidatus Colwelliibacteriota</taxon>
    </lineage>
</organism>
<evidence type="ECO:0000313" key="6">
    <source>
        <dbReference type="EMBL" id="OGY56550.1"/>
    </source>
</evidence>
<keyword evidence="3 5" id="KW-0687">Ribonucleoprotein</keyword>
<dbReference type="GO" id="GO:0005840">
    <property type="term" value="C:ribosome"/>
    <property type="evidence" value="ECO:0007669"/>
    <property type="project" value="UniProtKB-KW"/>
</dbReference>
<evidence type="ECO:0000256" key="5">
    <source>
        <dbReference type="HAMAP-Rule" id="MF_00362"/>
    </source>
</evidence>
<protein>
    <recommendedName>
        <fullName evidence="4 5">Large ribosomal subunit protein uL10</fullName>
    </recommendedName>
</protein>
<evidence type="ECO:0000313" key="7">
    <source>
        <dbReference type="Proteomes" id="UP000178179"/>
    </source>
</evidence>
<comment type="similarity">
    <text evidence="1 5">Belongs to the universal ribosomal protein uL10 family.</text>
</comment>
<comment type="function">
    <text evidence="5">Forms part of the ribosomal stalk, playing a central role in the interaction of the ribosome with GTP-bound translation factors.</text>
</comment>
<evidence type="ECO:0000256" key="1">
    <source>
        <dbReference type="ARBA" id="ARBA00008889"/>
    </source>
</evidence>
<keyword evidence="5" id="KW-0699">rRNA-binding</keyword>
<dbReference type="InterPro" id="IPR043141">
    <property type="entry name" value="Ribosomal_uL10-like_sf"/>
</dbReference>
<dbReference type="SUPFAM" id="SSF160369">
    <property type="entry name" value="Ribosomal protein L10-like"/>
    <property type="match status" value="1"/>
</dbReference>
<comment type="subunit">
    <text evidence="5">Part of the ribosomal stalk of the 50S ribosomal subunit. The N-terminus interacts with L11 and the large rRNA to form the base of the stalk. The C-terminus forms an elongated spine to which L12 dimers bind in a sequential fashion forming a multimeric L10(L12)X complex.</text>
</comment>
<dbReference type="NCBIfam" id="NF000955">
    <property type="entry name" value="PRK00099.1-1"/>
    <property type="match status" value="1"/>
</dbReference>
<evidence type="ECO:0000256" key="2">
    <source>
        <dbReference type="ARBA" id="ARBA00022980"/>
    </source>
</evidence>
<dbReference type="Proteomes" id="UP000178179">
    <property type="component" value="Unassembled WGS sequence"/>
</dbReference>
<dbReference type="InterPro" id="IPR022973">
    <property type="entry name" value="Ribosomal_uL10_bac"/>
</dbReference>
<dbReference type="InterPro" id="IPR047865">
    <property type="entry name" value="Ribosomal_uL10_bac_type"/>
</dbReference>
<accession>A0A1G1YY20</accession>